<dbReference type="EMBL" id="MU001682">
    <property type="protein sequence ID" value="KAF2456792.1"/>
    <property type="molecule type" value="Genomic_DNA"/>
</dbReference>
<protein>
    <submittedName>
        <fullName evidence="2">Uncharacterized protein</fullName>
    </submittedName>
</protein>
<feature type="region of interest" description="Disordered" evidence="1">
    <location>
        <begin position="463"/>
        <end position="511"/>
    </location>
</feature>
<gene>
    <name evidence="2" type="ORF">BDY21DRAFT_372252</name>
</gene>
<evidence type="ECO:0000313" key="2">
    <source>
        <dbReference type="EMBL" id="KAF2456792.1"/>
    </source>
</evidence>
<evidence type="ECO:0000256" key="1">
    <source>
        <dbReference type="SAM" id="MobiDB-lite"/>
    </source>
</evidence>
<feature type="compositionally biased region" description="Basic residues" evidence="1">
    <location>
        <begin position="466"/>
        <end position="475"/>
    </location>
</feature>
<dbReference type="Proteomes" id="UP000799766">
    <property type="component" value="Unassembled WGS sequence"/>
</dbReference>
<reference evidence="2" key="1">
    <citation type="journal article" date="2020" name="Stud. Mycol.">
        <title>101 Dothideomycetes genomes: a test case for predicting lifestyles and emergence of pathogens.</title>
        <authorList>
            <person name="Haridas S."/>
            <person name="Albert R."/>
            <person name="Binder M."/>
            <person name="Bloem J."/>
            <person name="Labutti K."/>
            <person name="Salamov A."/>
            <person name="Andreopoulos B."/>
            <person name="Baker S."/>
            <person name="Barry K."/>
            <person name="Bills G."/>
            <person name="Bluhm B."/>
            <person name="Cannon C."/>
            <person name="Castanera R."/>
            <person name="Culley D."/>
            <person name="Daum C."/>
            <person name="Ezra D."/>
            <person name="Gonzalez J."/>
            <person name="Henrissat B."/>
            <person name="Kuo A."/>
            <person name="Liang C."/>
            <person name="Lipzen A."/>
            <person name="Lutzoni F."/>
            <person name="Magnuson J."/>
            <person name="Mondo S."/>
            <person name="Nolan M."/>
            <person name="Ohm R."/>
            <person name="Pangilinan J."/>
            <person name="Park H.-J."/>
            <person name="Ramirez L."/>
            <person name="Alfaro M."/>
            <person name="Sun H."/>
            <person name="Tritt A."/>
            <person name="Yoshinaga Y."/>
            <person name="Zwiers L.-H."/>
            <person name="Turgeon B."/>
            <person name="Goodwin S."/>
            <person name="Spatafora J."/>
            <person name="Crous P."/>
            <person name="Grigoriev I."/>
        </authorList>
    </citation>
    <scope>NUCLEOTIDE SEQUENCE</scope>
    <source>
        <strain evidence="2">ATCC 16933</strain>
    </source>
</reference>
<keyword evidence="3" id="KW-1185">Reference proteome</keyword>
<proteinExistence type="predicted"/>
<dbReference type="AlphaFoldDB" id="A0A6A6NZ84"/>
<dbReference type="OrthoDB" id="5307331at2759"/>
<name>A0A6A6NZ84_9PEZI</name>
<organism evidence="2 3">
    <name type="scientific">Lineolata rhizophorae</name>
    <dbReference type="NCBI Taxonomy" id="578093"/>
    <lineage>
        <taxon>Eukaryota</taxon>
        <taxon>Fungi</taxon>
        <taxon>Dikarya</taxon>
        <taxon>Ascomycota</taxon>
        <taxon>Pezizomycotina</taxon>
        <taxon>Dothideomycetes</taxon>
        <taxon>Dothideomycetes incertae sedis</taxon>
        <taxon>Lineolatales</taxon>
        <taxon>Lineolataceae</taxon>
        <taxon>Lineolata</taxon>
    </lineage>
</organism>
<accession>A0A6A6NZ84</accession>
<sequence>MTGYHRNGQSPGSLVDFDDNGELFSFGEEQFEQLGAELRESAAERSDTQFIEDPEWLNEVIPQNQTGDVWAYQLDDVILQGTEMDQIGYANDYFQTEVQQNTLQAPLAFPSGPDEQQGVIANSSQDPTLLGIEPPFQEGSEMLTSSDFNQISAQLAIGHKPPSASVDATQLKYPLQKPRRSSSHWWVRINNTTEGKTIRSGKINQYDPKRYYKECPQPHGNWHSKYYAFRYNKFGELDKPMYSARQIHEFLFEHPRTEKFRLRLWIQRAPADSARRYHTPQSSRCRFKCCPAHKYTKGTILHGHLRVAFDERWHTYQKNADPFHCAGYVHLYCLERFLDFPAVCRHVDIKVDTRSFNTEPNHRFAAAFDNGPDLYLAETFLRTASRDLDAFKAKYPKYPDHADFERGAEKPYKETLCYLITKARHDARGAGTRKQLERVGGNKASTMAVHLGDLEVYCQARMEARKSKREAKRKRQDGGEDDSDSERHQKPRRAEAADSTDRLLSITTRKP</sequence>
<evidence type="ECO:0000313" key="3">
    <source>
        <dbReference type="Proteomes" id="UP000799766"/>
    </source>
</evidence>
<feature type="compositionally biased region" description="Basic and acidic residues" evidence="1">
    <location>
        <begin position="485"/>
        <end position="501"/>
    </location>
</feature>